<comment type="caution">
    <text evidence="2">The sequence shown here is derived from an EMBL/GenBank/DDBJ whole genome shotgun (WGS) entry which is preliminary data.</text>
</comment>
<organism evidence="2 3">
    <name type="scientific">Apiospora marii</name>
    <dbReference type="NCBI Taxonomy" id="335849"/>
    <lineage>
        <taxon>Eukaryota</taxon>
        <taxon>Fungi</taxon>
        <taxon>Dikarya</taxon>
        <taxon>Ascomycota</taxon>
        <taxon>Pezizomycotina</taxon>
        <taxon>Sordariomycetes</taxon>
        <taxon>Xylariomycetidae</taxon>
        <taxon>Amphisphaeriales</taxon>
        <taxon>Apiosporaceae</taxon>
        <taxon>Apiospora</taxon>
    </lineage>
</organism>
<evidence type="ECO:0000256" key="1">
    <source>
        <dbReference type="SAM" id="Phobius"/>
    </source>
</evidence>
<reference evidence="2 3" key="1">
    <citation type="submission" date="2023-01" db="EMBL/GenBank/DDBJ databases">
        <title>Analysis of 21 Apiospora genomes using comparative genomics revels a genus with tremendous synthesis potential of carbohydrate active enzymes and secondary metabolites.</title>
        <authorList>
            <person name="Sorensen T."/>
        </authorList>
    </citation>
    <scope>NUCLEOTIDE SEQUENCE [LARGE SCALE GENOMIC DNA]</scope>
    <source>
        <strain evidence="2 3">CBS 20057</strain>
    </source>
</reference>
<accession>A0ABR1R7L3</accession>
<keyword evidence="1" id="KW-0812">Transmembrane</keyword>
<sequence length="388" mass="44611">MKSEKEQGWLERLYHLLDISRDVLSFGLRAILSALFTITIISLSFAILAFVFNQLAIPSLFTLWKGASPPTLDLSAFDPPRDVPTKHGIQGYAQVDLQRYTEGLRNVGETINDVQKIASQNNGLAGNLSREIDHMDVIRRIIRQSDLPEPGEIISATNKLEANTTDMISMLRDFLPEARNCGYLLQLRLPHIMKGLEIIGRNRTRYHFWTRTLRYDTTREMGNLKRKSNHFHFWTRILGLGYDGTREMAEVVQEFYSLLESTIERITQLREGAQKLLDHLKLVKESTQALQDMAGSNRIKINQEKINKRLQFLGSFRHRADMEHMKECLDQLDDLDNLVTLSLQVFRKLHDAIEKIKSELATTKIETEKFHLNSTSLSEFTKIIALGT</sequence>
<name>A0ABR1R7L3_9PEZI</name>
<protein>
    <submittedName>
        <fullName evidence="2">Uncharacterized protein</fullName>
    </submittedName>
</protein>
<dbReference type="Proteomes" id="UP001396898">
    <property type="component" value="Unassembled WGS sequence"/>
</dbReference>
<keyword evidence="3" id="KW-1185">Reference proteome</keyword>
<feature type="transmembrane region" description="Helical" evidence="1">
    <location>
        <begin position="30"/>
        <end position="52"/>
    </location>
</feature>
<proteinExistence type="predicted"/>
<evidence type="ECO:0000313" key="3">
    <source>
        <dbReference type="Proteomes" id="UP001396898"/>
    </source>
</evidence>
<evidence type="ECO:0000313" key="2">
    <source>
        <dbReference type="EMBL" id="KAK8001779.1"/>
    </source>
</evidence>
<keyword evidence="1" id="KW-0472">Membrane</keyword>
<gene>
    <name evidence="2" type="ORF">PG991_014001</name>
</gene>
<keyword evidence="1" id="KW-1133">Transmembrane helix</keyword>
<dbReference type="EMBL" id="JAQQWI010000018">
    <property type="protein sequence ID" value="KAK8001779.1"/>
    <property type="molecule type" value="Genomic_DNA"/>
</dbReference>